<dbReference type="AlphaFoldDB" id="A0A6J6EVT7"/>
<keyword evidence="1" id="KW-0812">Transmembrane</keyword>
<proteinExistence type="predicted"/>
<keyword evidence="1" id="KW-0472">Membrane</keyword>
<gene>
    <name evidence="2" type="ORF">UFOPK1722_00922</name>
</gene>
<name>A0A6J6EVT7_9ZZZZ</name>
<dbReference type="EMBL" id="CAEZTS010000070">
    <property type="protein sequence ID" value="CAB4579469.1"/>
    <property type="molecule type" value="Genomic_DNA"/>
</dbReference>
<feature type="transmembrane region" description="Helical" evidence="1">
    <location>
        <begin position="21"/>
        <end position="41"/>
    </location>
</feature>
<keyword evidence="1" id="KW-1133">Transmembrane helix</keyword>
<accession>A0A6J6EVT7</accession>
<sequence length="64" mass="6522">MEHENPDTRPVRDVGQATSEYALVMLAAGLIALLVIAWATGGGGAGKIGSLFDGVIDGITSKLP</sequence>
<reference evidence="2" key="1">
    <citation type="submission" date="2020-05" db="EMBL/GenBank/DDBJ databases">
        <authorList>
            <person name="Chiriac C."/>
            <person name="Salcher M."/>
            <person name="Ghai R."/>
            <person name="Kavagutti S V."/>
        </authorList>
    </citation>
    <scope>NUCLEOTIDE SEQUENCE</scope>
</reference>
<organism evidence="2">
    <name type="scientific">freshwater metagenome</name>
    <dbReference type="NCBI Taxonomy" id="449393"/>
    <lineage>
        <taxon>unclassified sequences</taxon>
        <taxon>metagenomes</taxon>
        <taxon>ecological metagenomes</taxon>
    </lineage>
</organism>
<evidence type="ECO:0000256" key="1">
    <source>
        <dbReference type="SAM" id="Phobius"/>
    </source>
</evidence>
<evidence type="ECO:0000313" key="2">
    <source>
        <dbReference type="EMBL" id="CAB4579469.1"/>
    </source>
</evidence>
<protein>
    <submittedName>
        <fullName evidence="2">Unannotated protein</fullName>
    </submittedName>
</protein>